<feature type="binding site" evidence="6">
    <location>
        <position position="56"/>
    </location>
    <ligand>
        <name>S-adenosyl-L-methionine</name>
        <dbReference type="ChEBI" id="CHEBI:59789"/>
    </ligand>
</feature>
<dbReference type="InterPro" id="IPR023397">
    <property type="entry name" value="SAM-dep_MeTrfase_MraW_recog"/>
</dbReference>
<keyword evidence="5 6" id="KW-0949">S-adenosyl-L-methionine</keyword>
<sequence length="288" mass="32094">MSDNPFIHTPVLLQESIELLNVKPDGIYIDCTLGGGGHTEAILKGLGTGGLVLGLDADKEAIEAAQKKLSQHKNITYINDNFADLKKYITEPVDGFLFDLGVSSHQIDTASRGFSIREDGPLDMRLGQEQKLSAKDIVNNFSQEALTEIFFQFGEERFSRRVAKKIIIERESTEIATTQKLKEIIEQAIPTWKKRESVTRIFQALRIAVNNELTSLKTALLDAIELLKPGGRIVVISYHSLEDRIIKHTFRQANLNILTKKPITASEPETALNPRSESAKLRAAEKLS</sequence>
<dbReference type="PANTHER" id="PTHR11265">
    <property type="entry name" value="S-ADENOSYL-METHYLTRANSFERASE MRAW"/>
    <property type="match status" value="1"/>
</dbReference>
<feature type="binding site" evidence="6">
    <location>
        <begin position="36"/>
        <end position="38"/>
    </location>
    <ligand>
        <name>S-adenosyl-L-methionine</name>
        <dbReference type="ChEBI" id="CHEBI:59789"/>
    </ligand>
</feature>
<evidence type="ECO:0000256" key="3">
    <source>
        <dbReference type="ARBA" id="ARBA00022603"/>
    </source>
</evidence>
<dbReference type="SUPFAM" id="SSF81799">
    <property type="entry name" value="Putative methyltransferase TM0872, insert domain"/>
    <property type="match status" value="1"/>
</dbReference>
<dbReference type="GO" id="GO:0005737">
    <property type="term" value="C:cytoplasm"/>
    <property type="evidence" value="ECO:0007669"/>
    <property type="project" value="UniProtKB-SubCell"/>
</dbReference>
<reference evidence="8 9" key="1">
    <citation type="submission" date="2017-09" db="EMBL/GenBank/DDBJ databases">
        <title>Depth-based differentiation of microbial function through sediment-hosted aquifers and enrichment of novel symbionts in the deep terrestrial subsurface.</title>
        <authorList>
            <person name="Probst A.J."/>
            <person name="Ladd B."/>
            <person name="Jarett J.K."/>
            <person name="Geller-Mcgrath D.E."/>
            <person name="Sieber C.M."/>
            <person name="Emerson J.B."/>
            <person name="Anantharaman K."/>
            <person name="Thomas B.C."/>
            <person name="Malmstrom R."/>
            <person name="Stieglmeier M."/>
            <person name="Klingl A."/>
            <person name="Woyke T."/>
            <person name="Ryan C.M."/>
            <person name="Banfield J.F."/>
        </authorList>
    </citation>
    <scope>NUCLEOTIDE SEQUENCE [LARGE SCALE GENOMIC DNA]</scope>
    <source>
        <strain evidence="8">CG08_land_8_20_14_0_20_45_16</strain>
    </source>
</reference>
<evidence type="ECO:0000256" key="2">
    <source>
        <dbReference type="ARBA" id="ARBA00022552"/>
    </source>
</evidence>
<comment type="subcellular location">
    <subcellularLocation>
        <location evidence="6">Cytoplasm</location>
    </subcellularLocation>
</comment>
<feature type="binding site" evidence="6">
    <location>
        <position position="99"/>
    </location>
    <ligand>
        <name>S-adenosyl-L-methionine</name>
        <dbReference type="ChEBI" id="CHEBI:59789"/>
    </ligand>
</feature>
<proteinExistence type="inferred from homology"/>
<comment type="function">
    <text evidence="6">Specifically methylates the N4 position of cytidine in position 1402 (C1402) of 16S rRNA.</text>
</comment>
<dbReference type="InterPro" id="IPR029063">
    <property type="entry name" value="SAM-dependent_MTases_sf"/>
</dbReference>
<dbReference type="AlphaFoldDB" id="A0A2H0Y196"/>
<dbReference type="EMBL" id="PEYM01000025">
    <property type="protein sequence ID" value="PIS31319.1"/>
    <property type="molecule type" value="Genomic_DNA"/>
</dbReference>
<protein>
    <recommendedName>
        <fullName evidence="6">Ribosomal RNA small subunit methyltransferase H</fullName>
        <ecNumber evidence="6">2.1.1.199</ecNumber>
    </recommendedName>
    <alternativeName>
        <fullName evidence="6">16S rRNA m(4)C1402 methyltransferase</fullName>
    </alternativeName>
    <alternativeName>
        <fullName evidence="6">rRNA (cytosine-N(4)-)-methyltransferase RsmH</fullName>
    </alternativeName>
</protein>
<gene>
    <name evidence="6" type="primary">rsmH</name>
    <name evidence="8" type="ORF">COT42_01380</name>
</gene>
<dbReference type="GO" id="GO:0070475">
    <property type="term" value="P:rRNA base methylation"/>
    <property type="evidence" value="ECO:0007669"/>
    <property type="project" value="UniProtKB-UniRule"/>
</dbReference>
<comment type="similarity">
    <text evidence="1 6">Belongs to the methyltransferase superfamily. RsmH family.</text>
</comment>
<feature type="region of interest" description="Disordered" evidence="7">
    <location>
        <begin position="267"/>
        <end position="288"/>
    </location>
</feature>
<dbReference type="SUPFAM" id="SSF53335">
    <property type="entry name" value="S-adenosyl-L-methionine-dependent methyltransferases"/>
    <property type="match status" value="1"/>
</dbReference>
<dbReference type="Gene3D" id="1.10.150.170">
    <property type="entry name" value="Putative methyltransferase TM0872, insert domain"/>
    <property type="match status" value="1"/>
</dbReference>
<organism evidence="8 9">
    <name type="scientific">Candidatus Saganbacteria bacterium CG08_land_8_20_14_0_20_45_16</name>
    <dbReference type="NCBI Taxonomy" id="2014293"/>
    <lineage>
        <taxon>Bacteria</taxon>
        <taxon>Bacillati</taxon>
        <taxon>Saganbacteria</taxon>
    </lineage>
</organism>
<dbReference type="InterPro" id="IPR002903">
    <property type="entry name" value="RsmH"/>
</dbReference>
<accession>A0A2H0Y196</accession>
<evidence type="ECO:0000313" key="8">
    <source>
        <dbReference type="EMBL" id="PIS31319.1"/>
    </source>
</evidence>
<dbReference type="Pfam" id="PF01795">
    <property type="entry name" value="Methyltransf_5"/>
    <property type="match status" value="1"/>
</dbReference>
<dbReference type="EC" id="2.1.1.199" evidence="6"/>
<name>A0A2H0Y196_UNCSA</name>
<dbReference type="GO" id="GO:0071424">
    <property type="term" value="F:rRNA (cytosine-N4-)-methyltransferase activity"/>
    <property type="evidence" value="ECO:0007669"/>
    <property type="project" value="UniProtKB-UniRule"/>
</dbReference>
<evidence type="ECO:0000256" key="1">
    <source>
        <dbReference type="ARBA" id="ARBA00010396"/>
    </source>
</evidence>
<evidence type="ECO:0000256" key="4">
    <source>
        <dbReference type="ARBA" id="ARBA00022679"/>
    </source>
</evidence>
<keyword evidence="3 6" id="KW-0489">Methyltransferase</keyword>
<evidence type="ECO:0000256" key="7">
    <source>
        <dbReference type="SAM" id="MobiDB-lite"/>
    </source>
</evidence>
<comment type="caution">
    <text evidence="8">The sequence shown here is derived from an EMBL/GenBank/DDBJ whole genome shotgun (WGS) entry which is preliminary data.</text>
</comment>
<feature type="binding site" evidence="6">
    <location>
        <position position="82"/>
    </location>
    <ligand>
        <name>S-adenosyl-L-methionine</name>
        <dbReference type="ChEBI" id="CHEBI:59789"/>
    </ligand>
</feature>
<keyword evidence="4 6" id="KW-0808">Transferase</keyword>
<keyword evidence="2 6" id="KW-0698">rRNA processing</keyword>
<evidence type="ECO:0000256" key="6">
    <source>
        <dbReference type="HAMAP-Rule" id="MF_01007"/>
    </source>
</evidence>
<feature type="compositionally biased region" description="Basic and acidic residues" evidence="7">
    <location>
        <begin position="277"/>
        <end position="288"/>
    </location>
</feature>
<dbReference type="NCBIfam" id="TIGR00006">
    <property type="entry name" value="16S rRNA (cytosine(1402)-N(4))-methyltransferase RsmH"/>
    <property type="match status" value="1"/>
</dbReference>
<evidence type="ECO:0000313" key="9">
    <source>
        <dbReference type="Proteomes" id="UP000231343"/>
    </source>
</evidence>
<dbReference type="Gene3D" id="3.40.50.150">
    <property type="entry name" value="Vaccinia Virus protein VP39"/>
    <property type="match status" value="1"/>
</dbReference>
<dbReference type="Proteomes" id="UP000231343">
    <property type="component" value="Unassembled WGS sequence"/>
</dbReference>
<dbReference type="PANTHER" id="PTHR11265:SF0">
    <property type="entry name" value="12S RRNA N4-METHYLCYTIDINE METHYLTRANSFERASE"/>
    <property type="match status" value="1"/>
</dbReference>
<evidence type="ECO:0000256" key="5">
    <source>
        <dbReference type="ARBA" id="ARBA00022691"/>
    </source>
</evidence>
<feature type="binding site" evidence="6">
    <location>
        <position position="106"/>
    </location>
    <ligand>
        <name>S-adenosyl-L-methionine</name>
        <dbReference type="ChEBI" id="CHEBI:59789"/>
    </ligand>
</feature>
<dbReference type="HAMAP" id="MF_01007">
    <property type="entry name" value="16SrRNA_methyltr_H"/>
    <property type="match status" value="1"/>
</dbReference>
<keyword evidence="6" id="KW-0963">Cytoplasm</keyword>
<comment type="catalytic activity">
    <reaction evidence="6">
        <text>cytidine(1402) in 16S rRNA + S-adenosyl-L-methionine = N(4)-methylcytidine(1402) in 16S rRNA + S-adenosyl-L-homocysteine + H(+)</text>
        <dbReference type="Rhea" id="RHEA:42928"/>
        <dbReference type="Rhea" id="RHEA-COMP:10286"/>
        <dbReference type="Rhea" id="RHEA-COMP:10287"/>
        <dbReference type="ChEBI" id="CHEBI:15378"/>
        <dbReference type="ChEBI" id="CHEBI:57856"/>
        <dbReference type="ChEBI" id="CHEBI:59789"/>
        <dbReference type="ChEBI" id="CHEBI:74506"/>
        <dbReference type="ChEBI" id="CHEBI:82748"/>
        <dbReference type="EC" id="2.1.1.199"/>
    </reaction>
</comment>
<dbReference type="PIRSF" id="PIRSF004486">
    <property type="entry name" value="MraW"/>
    <property type="match status" value="1"/>
</dbReference>